<evidence type="ECO:0000256" key="4">
    <source>
        <dbReference type="PROSITE-ProRule" id="PRU00335"/>
    </source>
</evidence>
<sequence>MIAAIISGLPPGAERQPRKDAAANRERVLDAATELVLTEGEKVPMADIARRAGVGVGTVYRHFATREDLLGALVHRSFGLARANARAAAAAPGSALDGVRAFLTATLRDRDRFVLPLHGGPLVFDAAIRELQADVRVALQALLDRGRAAGELRADLTPEDLIVAAALLSRPLPAADDWDLRAGRQIELLLHGLGAVSPSA</sequence>
<name>A0A660LG31_9ACTN</name>
<dbReference type="Proteomes" id="UP000278962">
    <property type="component" value="Unassembled WGS sequence"/>
</dbReference>
<dbReference type="InterPro" id="IPR009057">
    <property type="entry name" value="Homeodomain-like_sf"/>
</dbReference>
<evidence type="ECO:0000256" key="2">
    <source>
        <dbReference type="ARBA" id="ARBA00023125"/>
    </source>
</evidence>
<accession>A0A660LG31</accession>
<dbReference type="PROSITE" id="PS50977">
    <property type="entry name" value="HTH_TETR_2"/>
    <property type="match status" value="1"/>
</dbReference>
<evidence type="ECO:0000259" key="5">
    <source>
        <dbReference type="PROSITE" id="PS50977"/>
    </source>
</evidence>
<evidence type="ECO:0000256" key="1">
    <source>
        <dbReference type="ARBA" id="ARBA00023015"/>
    </source>
</evidence>
<evidence type="ECO:0000256" key="3">
    <source>
        <dbReference type="ARBA" id="ARBA00023163"/>
    </source>
</evidence>
<dbReference type="PANTHER" id="PTHR30055:SF234">
    <property type="entry name" value="HTH-TYPE TRANSCRIPTIONAL REGULATOR BETI"/>
    <property type="match status" value="1"/>
</dbReference>
<dbReference type="InterPro" id="IPR036271">
    <property type="entry name" value="Tet_transcr_reg_TetR-rel_C_sf"/>
</dbReference>
<comment type="caution">
    <text evidence="6">The sequence shown here is derived from an EMBL/GenBank/DDBJ whole genome shotgun (WGS) entry which is preliminary data.</text>
</comment>
<dbReference type="AlphaFoldDB" id="A0A660LG31"/>
<keyword evidence="1" id="KW-0805">Transcription regulation</keyword>
<dbReference type="PRINTS" id="PR00455">
    <property type="entry name" value="HTHTETR"/>
</dbReference>
<proteinExistence type="predicted"/>
<dbReference type="GO" id="GO:0000976">
    <property type="term" value="F:transcription cis-regulatory region binding"/>
    <property type="evidence" value="ECO:0007669"/>
    <property type="project" value="TreeGrafter"/>
</dbReference>
<dbReference type="RefSeq" id="WP_121251154.1">
    <property type="nucleotide sequence ID" value="NZ_RBIL01000001.1"/>
</dbReference>
<feature type="domain" description="HTH tetR-type" evidence="5">
    <location>
        <begin position="22"/>
        <end position="81"/>
    </location>
</feature>
<reference evidence="6 7" key="1">
    <citation type="submission" date="2018-10" db="EMBL/GenBank/DDBJ databases">
        <title>Genomic Encyclopedia of Archaeal and Bacterial Type Strains, Phase II (KMG-II): from individual species to whole genera.</title>
        <authorList>
            <person name="Goeker M."/>
        </authorList>
    </citation>
    <scope>NUCLEOTIDE SEQUENCE [LARGE SCALE GENOMIC DNA]</scope>
    <source>
        <strain evidence="6 7">DSM 14954</strain>
    </source>
</reference>
<evidence type="ECO:0000313" key="7">
    <source>
        <dbReference type="Proteomes" id="UP000278962"/>
    </source>
</evidence>
<keyword evidence="3" id="KW-0804">Transcription</keyword>
<dbReference type="SUPFAM" id="SSF46689">
    <property type="entry name" value="Homeodomain-like"/>
    <property type="match status" value="1"/>
</dbReference>
<dbReference type="OrthoDB" id="9795011at2"/>
<keyword evidence="7" id="KW-1185">Reference proteome</keyword>
<evidence type="ECO:0000313" key="6">
    <source>
        <dbReference type="EMBL" id="RKQ93226.1"/>
    </source>
</evidence>
<dbReference type="InterPro" id="IPR001647">
    <property type="entry name" value="HTH_TetR"/>
</dbReference>
<dbReference type="Gene3D" id="1.10.357.10">
    <property type="entry name" value="Tetracycline Repressor, domain 2"/>
    <property type="match status" value="1"/>
</dbReference>
<keyword evidence="2 4" id="KW-0238">DNA-binding</keyword>
<dbReference type="SUPFAM" id="SSF48498">
    <property type="entry name" value="Tetracyclin repressor-like, C-terminal domain"/>
    <property type="match status" value="1"/>
</dbReference>
<dbReference type="PANTHER" id="PTHR30055">
    <property type="entry name" value="HTH-TYPE TRANSCRIPTIONAL REGULATOR RUTR"/>
    <property type="match status" value="1"/>
</dbReference>
<dbReference type="GO" id="GO:0003700">
    <property type="term" value="F:DNA-binding transcription factor activity"/>
    <property type="evidence" value="ECO:0007669"/>
    <property type="project" value="TreeGrafter"/>
</dbReference>
<dbReference type="EMBL" id="RBIL01000001">
    <property type="protein sequence ID" value="RKQ93226.1"/>
    <property type="molecule type" value="Genomic_DNA"/>
</dbReference>
<organism evidence="6 7">
    <name type="scientific">Solirubrobacter pauli</name>
    <dbReference type="NCBI Taxonomy" id="166793"/>
    <lineage>
        <taxon>Bacteria</taxon>
        <taxon>Bacillati</taxon>
        <taxon>Actinomycetota</taxon>
        <taxon>Thermoleophilia</taxon>
        <taxon>Solirubrobacterales</taxon>
        <taxon>Solirubrobacteraceae</taxon>
        <taxon>Solirubrobacter</taxon>
    </lineage>
</organism>
<protein>
    <submittedName>
        <fullName evidence="6">TetR family transcriptional regulator</fullName>
    </submittedName>
</protein>
<dbReference type="Pfam" id="PF00440">
    <property type="entry name" value="TetR_N"/>
    <property type="match status" value="1"/>
</dbReference>
<gene>
    <name evidence="6" type="ORF">C8N24_3087</name>
</gene>
<dbReference type="InterPro" id="IPR050109">
    <property type="entry name" value="HTH-type_TetR-like_transc_reg"/>
</dbReference>
<feature type="DNA-binding region" description="H-T-H motif" evidence="4">
    <location>
        <begin position="44"/>
        <end position="63"/>
    </location>
</feature>